<accession>A0A2T5UPZ6</accession>
<dbReference type="AlphaFoldDB" id="A0A2T5UPZ6"/>
<comment type="caution">
    <text evidence="1">The sequence shown here is derived from an EMBL/GenBank/DDBJ whole genome shotgun (WGS) entry which is preliminary data.</text>
</comment>
<dbReference type="RefSeq" id="WP_107992101.1">
    <property type="nucleotide sequence ID" value="NZ_QAYG01000016.1"/>
</dbReference>
<organism evidence="1 2">
    <name type="scientific">Breoghania corrubedonensis</name>
    <dbReference type="NCBI Taxonomy" id="665038"/>
    <lineage>
        <taxon>Bacteria</taxon>
        <taxon>Pseudomonadati</taxon>
        <taxon>Pseudomonadota</taxon>
        <taxon>Alphaproteobacteria</taxon>
        <taxon>Hyphomicrobiales</taxon>
        <taxon>Stappiaceae</taxon>
        <taxon>Breoghania</taxon>
    </lineage>
</organism>
<gene>
    <name evidence="1" type="ORF">C8N35_11634</name>
</gene>
<dbReference type="Proteomes" id="UP000244081">
    <property type="component" value="Unassembled WGS sequence"/>
</dbReference>
<evidence type="ECO:0000313" key="1">
    <source>
        <dbReference type="EMBL" id="PTW53579.1"/>
    </source>
</evidence>
<proteinExistence type="predicted"/>
<protein>
    <submittedName>
        <fullName evidence="1">N4-gp56 family major capsid protein</fullName>
    </submittedName>
</protein>
<dbReference type="Pfam" id="PF13252">
    <property type="entry name" value="Phage_capsid_3"/>
    <property type="match status" value="1"/>
</dbReference>
<dbReference type="NCBIfam" id="TIGR04387">
    <property type="entry name" value="capsid_maj_N4"/>
    <property type="match status" value="1"/>
</dbReference>
<reference evidence="1 2" key="1">
    <citation type="submission" date="2018-04" db="EMBL/GenBank/DDBJ databases">
        <title>Genomic Encyclopedia of Archaeal and Bacterial Type Strains, Phase II (KMG-II): from individual species to whole genera.</title>
        <authorList>
            <person name="Goeker M."/>
        </authorList>
    </citation>
    <scope>NUCLEOTIDE SEQUENCE [LARGE SCALE GENOMIC DNA]</scope>
    <source>
        <strain evidence="1 2">DSM 23382</strain>
    </source>
</reference>
<dbReference type="OrthoDB" id="8197113at2"/>
<dbReference type="InterPro" id="IPR025267">
    <property type="entry name" value="ORF017-like"/>
</dbReference>
<name>A0A2T5UPZ6_9HYPH</name>
<evidence type="ECO:0000313" key="2">
    <source>
        <dbReference type="Proteomes" id="UP000244081"/>
    </source>
</evidence>
<sequence length="368" mass="41223">MPTTIAFGDKRAQKKWSGSLFIQTARQSYFNNRFIGESPDSLIQRLTDLEKDAGDTITFDLSVQLRGRPTYGDDRLQGKEENLKFFSDELKIDQMRKAVSAGGKMSRKRTIHNIRRVARDRLAEYWSKFFDQMIFIYLSGARGMNENFIEDQNWAGHAENPIQSPDNDHILYGGGATSKSTIDDTCGMTRDLIESAEVKASMMAATDQKSAQMLPLNIDGEKHYVCLMSKYQMHDLRTKDKTGWLDIQKALATFEGRKSPLCKGGAGMIKNVVLHEHEDVIRFKNYGGDEKQPAARALFMGRQAGVVAYGSTGGFRCQWEETTQDYGNEPTIAGGMISGVKKSRFNDRDFGVLAIDTYAKDPNAKAAA</sequence>
<dbReference type="EMBL" id="QAYG01000016">
    <property type="protein sequence ID" value="PTW53579.1"/>
    <property type="molecule type" value="Genomic_DNA"/>
</dbReference>
<keyword evidence="2" id="KW-1185">Reference proteome</keyword>